<dbReference type="EMBL" id="BGPR01252778">
    <property type="protein sequence ID" value="GBM47356.1"/>
    <property type="molecule type" value="Genomic_DNA"/>
</dbReference>
<name>A0A4Y2G3M8_ARAVE</name>
<evidence type="ECO:0000313" key="2">
    <source>
        <dbReference type="EMBL" id="GBM47356.1"/>
    </source>
</evidence>
<gene>
    <name evidence="3" type="primary">VP_0</name>
    <name evidence="2" type="synonym">VP_1</name>
    <name evidence="2" type="ORF">AVEN_52078_1</name>
    <name evidence="3" type="ORF">AVEN_86292_1</name>
</gene>
<organism evidence="3 4">
    <name type="scientific">Araneus ventricosus</name>
    <name type="common">Orbweaver spider</name>
    <name type="synonym">Epeira ventricosa</name>
    <dbReference type="NCBI Taxonomy" id="182803"/>
    <lineage>
        <taxon>Eukaryota</taxon>
        <taxon>Metazoa</taxon>
        <taxon>Ecdysozoa</taxon>
        <taxon>Arthropoda</taxon>
        <taxon>Chelicerata</taxon>
        <taxon>Arachnida</taxon>
        <taxon>Araneae</taxon>
        <taxon>Araneomorphae</taxon>
        <taxon>Entelegynae</taxon>
        <taxon>Araneoidea</taxon>
        <taxon>Araneidae</taxon>
        <taxon>Araneus</taxon>
    </lineage>
</organism>
<dbReference type="Proteomes" id="UP000499080">
    <property type="component" value="Unassembled WGS sequence"/>
</dbReference>
<evidence type="ECO:0000313" key="4">
    <source>
        <dbReference type="Proteomes" id="UP000499080"/>
    </source>
</evidence>
<sequence>MPRGLGKPPHERPNWDRLNEGQKRYAYEQYNLARVRRGLSIDHPIPSLDSPEPAPSPALSPDPLPLAERVGYESDSQAVPGNQEQFSQASDLDSVDSMAPASEKRTADAESTSSSATKRTGSILPGSGENAQVGANAAATNSLVPIPRPVEGLNTSIRVFKKVHRFLTYGISYSTLSKKFSYKVTQGTAQTTHETDNYFMTTPLAMIPWDWDFFYLNPSEYDLLPDGATCISCHIAVRSDNIRIAFPTNASDTELATLNQNKFIRIGKALLQNTPSVNVKFTGFEDKNPMVPTSFDIIKKDDLQKLCTKFYAKNTMQTHLILC</sequence>
<dbReference type="Pfam" id="PF02336">
    <property type="entry name" value="Denso_VP4"/>
    <property type="match status" value="1"/>
</dbReference>
<dbReference type="InterPro" id="IPR016184">
    <property type="entry name" value="Capsid/spike_ssDNA_virus"/>
</dbReference>
<dbReference type="SUPFAM" id="SSF88645">
    <property type="entry name" value="ssDNA viruses"/>
    <property type="match status" value="1"/>
</dbReference>
<feature type="region of interest" description="Disordered" evidence="1">
    <location>
        <begin position="1"/>
        <end position="22"/>
    </location>
</feature>
<reference evidence="3 4" key="1">
    <citation type="journal article" date="2019" name="Sci. Rep.">
        <title>Orb-weaving spider Araneus ventricosus genome elucidates the spidroin gene catalogue.</title>
        <authorList>
            <person name="Kono N."/>
            <person name="Nakamura H."/>
            <person name="Ohtoshi R."/>
            <person name="Moran D.A.P."/>
            <person name="Shinohara A."/>
            <person name="Yoshida Y."/>
            <person name="Fujiwara M."/>
            <person name="Mori M."/>
            <person name="Tomita M."/>
            <person name="Arakawa K."/>
        </authorList>
    </citation>
    <scope>NUCLEOTIDE SEQUENCE [LARGE SCALE GENOMIC DNA]</scope>
</reference>
<evidence type="ECO:0000256" key="1">
    <source>
        <dbReference type="SAM" id="MobiDB-lite"/>
    </source>
</evidence>
<accession>A0A4Y2G3M8</accession>
<dbReference type="InterPro" id="IPR003433">
    <property type="entry name" value="Capsid_VP4_densovirus"/>
</dbReference>
<dbReference type="OrthoDB" id="6613750at2759"/>
<feature type="compositionally biased region" description="Pro residues" evidence="1">
    <location>
        <begin position="52"/>
        <end position="64"/>
    </location>
</feature>
<feature type="compositionally biased region" description="Basic and acidic residues" evidence="1">
    <location>
        <begin position="8"/>
        <end position="22"/>
    </location>
</feature>
<protein>
    <submittedName>
        <fullName evidence="3">Capsid protein VP1</fullName>
    </submittedName>
</protein>
<dbReference type="EMBL" id="BGPR01252791">
    <property type="protein sequence ID" value="GBM47396.1"/>
    <property type="molecule type" value="Genomic_DNA"/>
</dbReference>
<comment type="caution">
    <text evidence="3">The sequence shown here is derived from an EMBL/GenBank/DDBJ whole genome shotgun (WGS) entry which is preliminary data.</text>
</comment>
<dbReference type="AlphaFoldDB" id="A0A4Y2G3M8"/>
<feature type="region of interest" description="Disordered" evidence="1">
    <location>
        <begin position="41"/>
        <end position="131"/>
    </location>
</feature>
<keyword evidence="4" id="KW-1185">Reference proteome</keyword>
<evidence type="ECO:0000313" key="3">
    <source>
        <dbReference type="EMBL" id="GBM47396.1"/>
    </source>
</evidence>
<feature type="compositionally biased region" description="Polar residues" evidence="1">
    <location>
        <begin position="74"/>
        <end position="91"/>
    </location>
</feature>
<proteinExistence type="predicted"/>
<dbReference type="GO" id="GO:0005198">
    <property type="term" value="F:structural molecule activity"/>
    <property type="evidence" value="ECO:0007669"/>
    <property type="project" value="InterPro"/>
</dbReference>